<gene>
    <name evidence="6" type="ORF">M513_07366</name>
    <name evidence="7" type="ORF">M514_07366</name>
</gene>
<dbReference type="GO" id="GO:0005634">
    <property type="term" value="C:nucleus"/>
    <property type="evidence" value="ECO:0007669"/>
    <property type="project" value="TreeGrafter"/>
</dbReference>
<dbReference type="GO" id="GO:0160147">
    <property type="term" value="F:tRNA pseudouridine(38-40) synthase activity"/>
    <property type="evidence" value="ECO:0007669"/>
    <property type="project" value="UniProtKB-EC"/>
</dbReference>
<protein>
    <recommendedName>
        <fullName evidence="4">tRNA pseudouridine synthase</fullName>
        <ecNumber evidence="4">5.4.99.12</ecNumber>
    </recommendedName>
</protein>
<dbReference type="Proteomes" id="UP000030764">
    <property type="component" value="Unassembled WGS sequence"/>
</dbReference>
<dbReference type="GO" id="GO:0031119">
    <property type="term" value="P:tRNA pseudouridine synthesis"/>
    <property type="evidence" value="ECO:0007669"/>
    <property type="project" value="TreeGrafter"/>
</dbReference>
<evidence type="ECO:0000313" key="8">
    <source>
        <dbReference type="Proteomes" id="UP000030764"/>
    </source>
</evidence>
<keyword evidence="8" id="KW-1185">Reference proteome</keyword>
<dbReference type="NCBIfam" id="TIGR00071">
    <property type="entry name" value="hisT_truA"/>
    <property type="match status" value="1"/>
</dbReference>
<evidence type="ECO:0000313" key="7">
    <source>
        <dbReference type="EMBL" id="KFD67055.1"/>
    </source>
</evidence>
<evidence type="ECO:0000256" key="4">
    <source>
        <dbReference type="RuleBase" id="RU003792"/>
    </source>
</evidence>
<dbReference type="PANTHER" id="PTHR11142">
    <property type="entry name" value="PSEUDOURIDYLATE SYNTHASE"/>
    <property type="match status" value="1"/>
</dbReference>
<dbReference type="HAMAP" id="MF_00171">
    <property type="entry name" value="TruA"/>
    <property type="match status" value="1"/>
</dbReference>
<dbReference type="SUPFAM" id="SSF55120">
    <property type="entry name" value="Pseudouridine synthase"/>
    <property type="match status" value="1"/>
</dbReference>
<feature type="domain" description="Pseudouridine synthase I TruA alpha/beta" evidence="5">
    <location>
        <begin position="176"/>
        <end position="290"/>
    </location>
</feature>
<proteinExistence type="inferred from homology"/>
<dbReference type="AlphaFoldDB" id="A0A085M374"/>
<dbReference type="InterPro" id="IPR020097">
    <property type="entry name" value="PsdUridine_synth_TruA_a/b_dom"/>
</dbReference>
<sequence>MEKRSAKVRKQFDFSRYKQRRVALMLAYVGWEFDGFCAQNNVRNTVEAFLFQALMKTKLVESREKADFHICGRTDKFVSALRQVAFDGRSQHLGRSVFFQVVSLNVRSALTDEAKECSLEELDYPSILNACLPESVKVIAWAPVSQQFSARFNCKGRTYKYFFPKGTLDIQAMDTACRHLVGSHDFRNFCKIESGNNVVQHCMRTVRTARVYCLVPSEVQNAKSMCCFEVSANAFLRHQIRCIVAVLFAVGQSNESPSIIRQLLDVTQYPAKPNYCIASGEPLILCNTNFEDLKWQWNHKVLNDVRNRLQIHWIEHAIKGRIFEEMLEQLNAYDNSGDQSALTSIITSLDLNISAMDVVSAILPSTSCKSTAGNETSECENKNKAFSVYLRGCSDGRMNQSKGTESLPR</sequence>
<keyword evidence="3 4" id="KW-0413">Isomerase</keyword>
<dbReference type="Proteomes" id="UP000030758">
    <property type="component" value="Unassembled WGS sequence"/>
</dbReference>
<keyword evidence="2 4" id="KW-0819">tRNA processing</keyword>
<comment type="similarity">
    <text evidence="1 4">Belongs to the tRNA pseudouridine synthase TruA family.</text>
</comment>
<name>A0A085M374_9BILA</name>
<dbReference type="InterPro" id="IPR001406">
    <property type="entry name" value="PsdUridine_synth_TruA"/>
</dbReference>
<reference evidence="6 8" key="1">
    <citation type="journal article" date="2014" name="Nat. Genet.">
        <title>Genome and transcriptome of the porcine whipworm Trichuris suis.</title>
        <authorList>
            <person name="Jex A.R."/>
            <person name="Nejsum P."/>
            <person name="Schwarz E.M."/>
            <person name="Hu L."/>
            <person name="Young N.D."/>
            <person name="Hall R.S."/>
            <person name="Korhonen P.K."/>
            <person name="Liao S."/>
            <person name="Thamsborg S."/>
            <person name="Xia J."/>
            <person name="Xu P."/>
            <person name="Wang S."/>
            <person name="Scheerlinck J.P."/>
            <person name="Hofmann A."/>
            <person name="Sternberg P.W."/>
            <person name="Wang J."/>
            <person name="Gasser R.B."/>
        </authorList>
    </citation>
    <scope>NUCLEOTIDE SEQUENCE [LARGE SCALE GENOMIC DNA]</scope>
    <source>
        <strain evidence="7">DCEP-RM93F</strain>
        <strain evidence="6">DCEP-RM93M</strain>
    </source>
</reference>
<dbReference type="Gene3D" id="3.30.70.660">
    <property type="entry name" value="Pseudouridine synthase I, catalytic domain, C-terminal subdomain"/>
    <property type="match status" value="1"/>
</dbReference>
<organism evidence="6 8">
    <name type="scientific">Trichuris suis</name>
    <name type="common">pig whipworm</name>
    <dbReference type="NCBI Taxonomy" id="68888"/>
    <lineage>
        <taxon>Eukaryota</taxon>
        <taxon>Metazoa</taxon>
        <taxon>Ecdysozoa</taxon>
        <taxon>Nematoda</taxon>
        <taxon>Enoplea</taxon>
        <taxon>Dorylaimia</taxon>
        <taxon>Trichinellida</taxon>
        <taxon>Trichuridae</taxon>
        <taxon>Trichuris</taxon>
    </lineage>
</organism>
<dbReference type="GO" id="GO:0003723">
    <property type="term" value="F:RNA binding"/>
    <property type="evidence" value="ECO:0007669"/>
    <property type="project" value="InterPro"/>
</dbReference>
<evidence type="ECO:0000256" key="3">
    <source>
        <dbReference type="ARBA" id="ARBA00023235"/>
    </source>
</evidence>
<dbReference type="EMBL" id="KL367518">
    <property type="protein sequence ID" value="KFD67055.1"/>
    <property type="molecule type" value="Genomic_DNA"/>
</dbReference>
<evidence type="ECO:0000256" key="2">
    <source>
        <dbReference type="ARBA" id="ARBA00022694"/>
    </source>
</evidence>
<dbReference type="InterPro" id="IPR020094">
    <property type="entry name" value="TruA/RsuA/RluB/E/F_N"/>
</dbReference>
<evidence type="ECO:0000313" key="6">
    <source>
        <dbReference type="EMBL" id="KFD51670.1"/>
    </source>
</evidence>
<dbReference type="Gene3D" id="3.30.70.580">
    <property type="entry name" value="Pseudouridine synthase I, catalytic domain, N-terminal subdomain"/>
    <property type="match status" value="1"/>
</dbReference>
<accession>A0A085M374</accession>
<dbReference type="GO" id="GO:0005737">
    <property type="term" value="C:cytoplasm"/>
    <property type="evidence" value="ECO:0007669"/>
    <property type="project" value="TreeGrafter"/>
</dbReference>
<dbReference type="InterPro" id="IPR020103">
    <property type="entry name" value="PsdUridine_synth_cat_dom_sf"/>
</dbReference>
<evidence type="ECO:0000259" key="5">
    <source>
        <dbReference type="Pfam" id="PF01416"/>
    </source>
</evidence>
<dbReference type="EC" id="5.4.99.12" evidence="4"/>
<dbReference type="PANTHER" id="PTHR11142:SF5">
    <property type="entry name" value="TRNA PSEUDOURIDINE(38_39) SYNTHASE"/>
    <property type="match status" value="1"/>
</dbReference>
<comment type="catalytic activity">
    <reaction evidence="4">
        <text>uridine(38/39/40) in tRNA = pseudouridine(38/39/40) in tRNA</text>
        <dbReference type="Rhea" id="RHEA:22376"/>
        <dbReference type="Rhea" id="RHEA-COMP:10085"/>
        <dbReference type="Rhea" id="RHEA-COMP:10087"/>
        <dbReference type="ChEBI" id="CHEBI:65314"/>
        <dbReference type="ChEBI" id="CHEBI:65315"/>
        <dbReference type="EC" id="5.4.99.12"/>
    </reaction>
</comment>
<dbReference type="GO" id="GO:1990481">
    <property type="term" value="P:mRNA pseudouridine synthesis"/>
    <property type="evidence" value="ECO:0007669"/>
    <property type="project" value="TreeGrafter"/>
</dbReference>
<dbReference type="Pfam" id="PF01416">
    <property type="entry name" value="PseudoU_synth_1"/>
    <property type="match status" value="1"/>
</dbReference>
<evidence type="ECO:0000256" key="1">
    <source>
        <dbReference type="ARBA" id="ARBA00009375"/>
    </source>
</evidence>
<dbReference type="EMBL" id="KL363236">
    <property type="protein sequence ID" value="KFD51670.1"/>
    <property type="molecule type" value="Genomic_DNA"/>
</dbReference>
<dbReference type="InterPro" id="IPR020095">
    <property type="entry name" value="PsdUridine_synth_TruA_C"/>
</dbReference>